<proteinExistence type="predicted"/>
<dbReference type="Pfam" id="PF08295">
    <property type="entry name" value="Sin3_corepress"/>
    <property type="match status" value="1"/>
</dbReference>
<feature type="domain" description="Histone deacetylase interacting" evidence="1">
    <location>
        <begin position="261"/>
        <end position="351"/>
    </location>
</feature>
<dbReference type="InterPro" id="IPR039774">
    <property type="entry name" value="Sin3-like"/>
</dbReference>
<reference evidence="2" key="1">
    <citation type="submission" date="2018-11" db="EMBL/GenBank/DDBJ databases">
        <authorList>
            <consortium name="Genoscope - CEA"/>
            <person name="William W."/>
        </authorList>
    </citation>
    <scope>NUCLEOTIDE SEQUENCE</scope>
</reference>
<evidence type="ECO:0000313" key="2">
    <source>
        <dbReference type="EMBL" id="VDD51539.1"/>
    </source>
</evidence>
<dbReference type="InterPro" id="IPR013194">
    <property type="entry name" value="HDAC_interact_dom"/>
</dbReference>
<dbReference type="EMBL" id="LR031878">
    <property type="protein sequence ID" value="VDD51539.1"/>
    <property type="molecule type" value="Genomic_DNA"/>
</dbReference>
<organism evidence="2">
    <name type="scientific">Brassica oleracea</name>
    <name type="common">Wild cabbage</name>
    <dbReference type="NCBI Taxonomy" id="3712"/>
    <lineage>
        <taxon>Eukaryota</taxon>
        <taxon>Viridiplantae</taxon>
        <taxon>Streptophyta</taxon>
        <taxon>Embryophyta</taxon>
        <taxon>Tracheophyta</taxon>
        <taxon>Spermatophyta</taxon>
        <taxon>Magnoliopsida</taxon>
        <taxon>eudicotyledons</taxon>
        <taxon>Gunneridae</taxon>
        <taxon>Pentapetalae</taxon>
        <taxon>rosids</taxon>
        <taxon>malvids</taxon>
        <taxon>Brassicales</taxon>
        <taxon>Brassicaceae</taxon>
        <taxon>Brassiceae</taxon>
        <taxon>Brassica</taxon>
    </lineage>
</organism>
<protein>
    <recommendedName>
        <fullName evidence="1">Histone deacetylase interacting domain-containing protein</fullName>
    </recommendedName>
</protein>
<dbReference type="PANTHER" id="PTHR12346">
    <property type="entry name" value="SIN3B-RELATED"/>
    <property type="match status" value="1"/>
</dbReference>
<dbReference type="GO" id="GO:0003714">
    <property type="term" value="F:transcription corepressor activity"/>
    <property type="evidence" value="ECO:0007669"/>
    <property type="project" value="InterPro"/>
</dbReference>
<dbReference type="GO" id="GO:0000785">
    <property type="term" value="C:chromatin"/>
    <property type="evidence" value="ECO:0007669"/>
    <property type="project" value="TreeGrafter"/>
</dbReference>
<sequence>MTTQQHRYKSSRVRNEEEIRFKEKGMVKKKKKNALELWSIFKERLTPTDLKTLTSLLIDSNRRRIDKTQLIASALVLFKKDDFLHRCFTDFLNKPQEEDEEEDEDKALSEVEAESLKNFCKMVSKGLGPSELLELVSSVKDFGKKKIKLSQFRKSLSLLFKNNGQEDERGKTQQNVQDTGLELEEGEIREDGLGVRAKVGNKSKEDQKIGADAAEIRVSEERELVKDVTHGLDKMDLEGKKRRLLQTTERSLKKARTSSRQLERVTPSYKLIPEEEQCPVSNKVLNNKYAVMQFKGASRRKKLSKYEEAVARCEEDMFESDMLMEALKSAVESAEQVIKEEMSVENLGVKFYRCIERLYRGDMFAVVREDHKTVLPVILIRLKQKLDAVRVAREIWIPMWKQVFEDNTIKQRESTTFRRR</sequence>
<name>A0A3P6GBR6_BRAOL</name>
<evidence type="ECO:0000259" key="1">
    <source>
        <dbReference type="SMART" id="SM00761"/>
    </source>
</evidence>
<dbReference type="SMART" id="SM00761">
    <property type="entry name" value="HDAC_interact"/>
    <property type="match status" value="1"/>
</dbReference>
<dbReference type="GO" id="GO:0000118">
    <property type="term" value="C:histone deacetylase complex"/>
    <property type="evidence" value="ECO:0007669"/>
    <property type="project" value="TreeGrafter"/>
</dbReference>
<dbReference type="PANTHER" id="PTHR12346:SF41">
    <property type="entry name" value="HISTONE DEACETYLASE INTERACTING DOMAIN-CONTAINING PROTEIN"/>
    <property type="match status" value="1"/>
</dbReference>
<dbReference type="AlphaFoldDB" id="A0A3P6GBR6"/>
<accession>A0A3P6GBR6</accession>
<dbReference type="GO" id="GO:0000122">
    <property type="term" value="P:negative regulation of transcription by RNA polymerase II"/>
    <property type="evidence" value="ECO:0007669"/>
    <property type="project" value="TreeGrafter"/>
</dbReference>
<gene>
    <name evidence="2" type="ORF">BOLC1T03928H</name>
</gene>